<dbReference type="AlphaFoldDB" id="A0A382IK75"/>
<dbReference type="Pfam" id="PF00149">
    <property type="entry name" value="Metallophos"/>
    <property type="match status" value="1"/>
</dbReference>
<dbReference type="InterPro" id="IPR051918">
    <property type="entry name" value="STPP_CPPED1"/>
</dbReference>
<accession>A0A382IK75</accession>
<gene>
    <name evidence="2" type="ORF">METZ01_LOCUS252533</name>
</gene>
<protein>
    <recommendedName>
        <fullName evidence="1">Calcineurin-like phosphoesterase domain-containing protein</fullName>
    </recommendedName>
</protein>
<dbReference type="EMBL" id="UINC01067729">
    <property type="protein sequence ID" value="SVB99679.1"/>
    <property type="molecule type" value="Genomic_DNA"/>
</dbReference>
<evidence type="ECO:0000313" key="2">
    <source>
        <dbReference type="EMBL" id="SVB99679.1"/>
    </source>
</evidence>
<dbReference type="InterPro" id="IPR029052">
    <property type="entry name" value="Metallo-depent_PP-like"/>
</dbReference>
<reference evidence="2" key="1">
    <citation type="submission" date="2018-05" db="EMBL/GenBank/DDBJ databases">
        <authorList>
            <person name="Lanie J.A."/>
            <person name="Ng W.-L."/>
            <person name="Kazmierczak K.M."/>
            <person name="Andrzejewski T.M."/>
            <person name="Davidsen T.M."/>
            <person name="Wayne K.J."/>
            <person name="Tettelin H."/>
            <person name="Glass J.I."/>
            <person name="Rusch D."/>
            <person name="Podicherti R."/>
            <person name="Tsui H.-C.T."/>
            <person name="Winkler M.E."/>
        </authorList>
    </citation>
    <scope>NUCLEOTIDE SEQUENCE</scope>
</reference>
<name>A0A382IK75_9ZZZZ</name>
<dbReference type="Gene3D" id="3.60.21.10">
    <property type="match status" value="1"/>
</dbReference>
<dbReference type="PANTHER" id="PTHR43143:SF1">
    <property type="entry name" value="SERINE_THREONINE-PROTEIN PHOSPHATASE CPPED1"/>
    <property type="match status" value="1"/>
</dbReference>
<evidence type="ECO:0000259" key="1">
    <source>
        <dbReference type="Pfam" id="PF00149"/>
    </source>
</evidence>
<sequence length="199" mass="22136">MNTMAGTTWPKVIGGKVTKPSFVIGAGDITEWPTNAAMKGYDALLNERLKFPAYDVLGNHDDGGRAFSPTMINWLKKKHGSLSYTFEKGGVVFIGLWSKFDPKGKPAQPLTKEALTYLKEQLANLPKEKPAIIFTHLCHDAMTNRDELVNTIGKSNVIMVLGGHYHYSSVNQYRGVTFVQLPSPKSKFTEFTVIRITKD</sequence>
<feature type="non-terminal residue" evidence="2">
    <location>
        <position position="199"/>
    </location>
</feature>
<feature type="domain" description="Calcineurin-like phosphoesterase" evidence="1">
    <location>
        <begin position="18"/>
        <end position="167"/>
    </location>
</feature>
<organism evidence="2">
    <name type="scientific">marine metagenome</name>
    <dbReference type="NCBI Taxonomy" id="408172"/>
    <lineage>
        <taxon>unclassified sequences</taxon>
        <taxon>metagenomes</taxon>
        <taxon>ecological metagenomes</taxon>
    </lineage>
</organism>
<proteinExistence type="predicted"/>
<dbReference type="InterPro" id="IPR004843">
    <property type="entry name" value="Calcineurin-like_PHP"/>
</dbReference>
<dbReference type="PANTHER" id="PTHR43143">
    <property type="entry name" value="METALLOPHOSPHOESTERASE, CALCINEURIN SUPERFAMILY"/>
    <property type="match status" value="1"/>
</dbReference>
<dbReference type="GO" id="GO:0016787">
    <property type="term" value="F:hydrolase activity"/>
    <property type="evidence" value="ECO:0007669"/>
    <property type="project" value="InterPro"/>
</dbReference>
<dbReference type="SUPFAM" id="SSF56300">
    <property type="entry name" value="Metallo-dependent phosphatases"/>
    <property type="match status" value="1"/>
</dbReference>